<evidence type="ECO:0000259" key="1">
    <source>
        <dbReference type="PROSITE" id="PS50883"/>
    </source>
</evidence>
<dbReference type="Proteomes" id="UP000276634">
    <property type="component" value="Unassembled WGS sequence"/>
</dbReference>
<feature type="domain" description="GGDEF" evidence="2">
    <location>
        <begin position="161"/>
        <end position="293"/>
    </location>
</feature>
<dbReference type="SMART" id="SM00052">
    <property type="entry name" value="EAL"/>
    <property type="match status" value="1"/>
</dbReference>
<dbReference type="SUPFAM" id="SSF55073">
    <property type="entry name" value="Nucleotide cyclase"/>
    <property type="match status" value="1"/>
</dbReference>
<dbReference type="Pfam" id="PF00563">
    <property type="entry name" value="EAL"/>
    <property type="match status" value="1"/>
</dbReference>
<gene>
    <name evidence="3" type="ORF">EDC57_0933</name>
</gene>
<evidence type="ECO:0000259" key="2">
    <source>
        <dbReference type="PROSITE" id="PS50887"/>
    </source>
</evidence>
<protein>
    <submittedName>
        <fullName evidence="3">Diguanylate cyclase (GGDEF)-like protein</fullName>
    </submittedName>
</protein>
<dbReference type="InterPro" id="IPR043128">
    <property type="entry name" value="Rev_trsase/Diguanyl_cyclase"/>
</dbReference>
<dbReference type="InterPro" id="IPR035919">
    <property type="entry name" value="EAL_sf"/>
</dbReference>
<dbReference type="InterPro" id="IPR029787">
    <property type="entry name" value="Nucleotide_cyclase"/>
</dbReference>
<organism evidence="3 4">
    <name type="scientific">Inmirania thermothiophila</name>
    <dbReference type="NCBI Taxonomy" id="1750597"/>
    <lineage>
        <taxon>Bacteria</taxon>
        <taxon>Pseudomonadati</taxon>
        <taxon>Pseudomonadota</taxon>
        <taxon>Gammaproteobacteria</taxon>
        <taxon>Chromatiales</taxon>
        <taxon>Ectothiorhodospiraceae</taxon>
        <taxon>Inmirania</taxon>
    </lineage>
</organism>
<accession>A0A3N1Y869</accession>
<evidence type="ECO:0000313" key="4">
    <source>
        <dbReference type="Proteomes" id="UP000276634"/>
    </source>
</evidence>
<dbReference type="GO" id="GO:0071111">
    <property type="term" value="F:cyclic-guanylate-specific phosphodiesterase activity"/>
    <property type="evidence" value="ECO:0007669"/>
    <property type="project" value="InterPro"/>
</dbReference>
<keyword evidence="4" id="KW-1185">Reference proteome</keyword>
<dbReference type="EMBL" id="RJVI01000001">
    <property type="protein sequence ID" value="ROR35016.1"/>
    <property type="molecule type" value="Genomic_DNA"/>
</dbReference>
<dbReference type="SUPFAM" id="SSF141868">
    <property type="entry name" value="EAL domain-like"/>
    <property type="match status" value="1"/>
</dbReference>
<dbReference type="Pfam" id="PF00990">
    <property type="entry name" value="GGDEF"/>
    <property type="match status" value="1"/>
</dbReference>
<dbReference type="InterPro" id="IPR001633">
    <property type="entry name" value="EAL_dom"/>
</dbReference>
<dbReference type="PROSITE" id="PS50883">
    <property type="entry name" value="EAL"/>
    <property type="match status" value="1"/>
</dbReference>
<dbReference type="InterPro" id="IPR000160">
    <property type="entry name" value="GGDEF_dom"/>
</dbReference>
<comment type="caution">
    <text evidence="3">The sequence shown here is derived from an EMBL/GenBank/DDBJ whole genome shotgun (WGS) entry which is preliminary data.</text>
</comment>
<reference evidence="3 4" key="1">
    <citation type="submission" date="2018-11" db="EMBL/GenBank/DDBJ databases">
        <title>Genomic Encyclopedia of Type Strains, Phase IV (KMG-IV): sequencing the most valuable type-strain genomes for metagenomic binning, comparative biology and taxonomic classification.</title>
        <authorList>
            <person name="Goeker M."/>
        </authorList>
    </citation>
    <scope>NUCLEOTIDE SEQUENCE [LARGE SCALE GENOMIC DNA]</scope>
    <source>
        <strain evidence="3 4">DSM 100275</strain>
    </source>
</reference>
<name>A0A3N1Y869_9GAMM</name>
<feature type="domain" description="EAL" evidence="1">
    <location>
        <begin position="302"/>
        <end position="555"/>
    </location>
</feature>
<proteinExistence type="predicted"/>
<dbReference type="Gene3D" id="3.30.70.270">
    <property type="match status" value="1"/>
</dbReference>
<dbReference type="InterPro" id="IPR050706">
    <property type="entry name" value="Cyclic-di-GMP_PDE-like"/>
</dbReference>
<dbReference type="SMART" id="SM00267">
    <property type="entry name" value="GGDEF"/>
    <property type="match status" value="1"/>
</dbReference>
<dbReference type="RefSeq" id="WP_123400668.1">
    <property type="nucleotide sequence ID" value="NZ_RJVI01000001.1"/>
</dbReference>
<dbReference type="CDD" id="cd01948">
    <property type="entry name" value="EAL"/>
    <property type="match status" value="1"/>
</dbReference>
<evidence type="ECO:0000313" key="3">
    <source>
        <dbReference type="EMBL" id="ROR35016.1"/>
    </source>
</evidence>
<dbReference type="AlphaFoldDB" id="A0A3N1Y869"/>
<dbReference type="PANTHER" id="PTHR33121">
    <property type="entry name" value="CYCLIC DI-GMP PHOSPHODIESTERASE PDEF"/>
    <property type="match status" value="1"/>
</dbReference>
<dbReference type="Gene3D" id="3.20.20.450">
    <property type="entry name" value="EAL domain"/>
    <property type="match status" value="1"/>
</dbReference>
<dbReference type="PROSITE" id="PS50887">
    <property type="entry name" value="GGDEF"/>
    <property type="match status" value="1"/>
</dbReference>
<sequence length="555" mass="58686">MSTGEGLAARLEALRQALGLDAAAWAAAAAEAARAVAAGGAAAQRLAARVGGAEAAALLAAYKAGLAAVDDGGYLAARETLARRLLALGLDDAAVLLPAAASPEAAQAVLLADLLLLHEACTECARREHSGMLEAVPALHPGGWLDRLLGERIARARESGAACGLALVEVRNLTEVAVALGEAAAAELVRGVAARLREAVREGDVVFHTEGRRLGVFLDRVAAEALLELAAGKMLRALEEPLEVAGRRMRARVALGLSRLPGDAAALAEAQRHAGLALAAAVTSGREVVFFDPALAEANRRRLELAERLREARERDELQLHYQPKVRLADGAVVGVEALLRWHPQGRDPVPPDVFVPLAEEMGMVHELTRWVLMRGVREAAAWHRDGLALDLAVNLSVQDLARPDLVDEVVGALTAWDCDPARLTVEVTETAMMHERERAEDALGRLRALGVKVAVDDFGTGYSSLQYLRRLPVTELKIDRSFVAAMAADAGDRAIVEAVLGLAHGLGLGVVAEGVEDEATREALHRLGCDTAQGWLFSRPLPEAALRRFVAGAA</sequence>
<dbReference type="OrthoDB" id="9812358at2"/>
<dbReference type="PANTHER" id="PTHR33121:SF79">
    <property type="entry name" value="CYCLIC DI-GMP PHOSPHODIESTERASE PDED-RELATED"/>
    <property type="match status" value="1"/>
</dbReference>